<dbReference type="RefSeq" id="XP_056486481.1">
    <property type="nucleotide sequence ID" value="XM_056635861.1"/>
</dbReference>
<sequence>MIGLQPVPPFSGYWSPQTSLNREVSVVKKWALSSHAPPLVVGSAGELLIHYESSPATGYSS</sequence>
<dbReference type="GeneID" id="81374841"/>
<dbReference type="Proteomes" id="UP001147747">
    <property type="component" value="Unassembled WGS sequence"/>
</dbReference>
<evidence type="ECO:0000313" key="1">
    <source>
        <dbReference type="EMBL" id="KAJ5388683.1"/>
    </source>
</evidence>
<dbReference type="AlphaFoldDB" id="A0A9X0B5B5"/>
<organism evidence="1 2">
    <name type="scientific">Penicillium cosmopolitanum</name>
    <dbReference type="NCBI Taxonomy" id="1131564"/>
    <lineage>
        <taxon>Eukaryota</taxon>
        <taxon>Fungi</taxon>
        <taxon>Dikarya</taxon>
        <taxon>Ascomycota</taxon>
        <taxon>Pezizomycotina</taxon>
        <taxon>Eurotiomycetes</taxon>
        <taxon>Eurotiomycetidae</taxon>
        <taxon>Eurotiales</taxon>
        <taxon>Aspergillaceae</taxon>
        <taxon>Penicillium</taxon>
    </lineage>
</organism>
<evidence type="ECO:0000313" key="2">
    <source>
        <dbReference type="Proteomes" id="UP001147747"/>
    </source>
</evidence>
<proteinExistence type="predicted"/>
<comment type="caution">
    <text evidence="1">The sequence shown here is derived from an EMBL/GenBank/DDBJ whole genome shotgun (WGS) entry which is preliminary data.</text>
</comment>
<keyword evidence="2" id="KW-1185">Reference proteome</keyword>
<name>A0A9X0B5B5_9EURO</name>
<dbReference type="OrthoDB" id="10284150at2759"/>
<accession>A0A9X0B5B5</accession>
<reference evidence="1" key="1">
    <citation type="submission" date="2022-12" db="EMBL/GenBank/DDBJ databases">
        <authorList>
            <person name="Petersen C."/>
        </authorList>
    </citation>
    <scope>NUCLEOTIDE SEQUENCE</scope>
    <source>
        <strain evidence="1">IBT 29677</strain>
    </source>
</reference>
<protein>
    <submittedName>
        <fullName evidence="1">Uncharacterized protein</fullName>
    </submittedName>
</protein>
<dbReference type="EMBL" id="JAPZBU010000009">
    <property type="protein sequence ID" value="KAJ5388683.1"/>
    <property type="molecule type" value="Genomic_DNA"/>
</dbReference>
<gene>
    <name evidence="1" type="ORF">N7509_011224</name>
</gene>
<reference evidence="1" key="2">
    <citation type="journal article" date="2023" name="IMA Fungus">
        <title>Comparative genomic study of the Penicillium genus elucidates a diverse pangenome and 15 lateral gene transfer events.</title>
        <authorList>
            <person name="Petersen C."/>
            <person name="Sorensen T."/>
            <person name="Nielsen M.R."/>
            <person name="Sondergaard T.E."/>
            <person name="Sorensen J.L."/>
            <person name="Fitzpatrick D.A."/>
            <person name="Frisvad J.C."/>
            <person name="Nielsen K.L."/>
        </authorList>
    </citation>
    <scope>NUCLEOTIDE SEQUENCE</scope>
    <source>
        <strain evidence="1">IBT 29677</strain>
    </source>
</reference>